<evidence type="ECO:0000259" key="8">
    <source>
        <dbReference type="Pfam" id="PF13813"/>
    </source>
</evidence>
<dbReference type="Proteomes" id="UP000054477">
    <property type="component" value="Unassembled WGS sequence"/>
</dbReference>
<comment type="subcellular location">
    <subcellularLocation>
        <location evidence="1">Membrane</location>
        <topology evidence="1">Multi-pass membrane protein</topology>
    </subcellularLocation>
</comment>
<feature type="transmembrane region" description="Helical" evidence="7">
    <location>
        <begin position="296"/>
        <end position="319"/>
    </location>
</feature>
<evidence type="ECO:0000256" key="4">
    <source>
        <dbReference type="ARBA" id="ARBA00022692"/>
    </source>
</evidence>
<dbReference type="GO" id="GO:0006629">
    <property type="term" value="P:lipid metabolic process"/>
    <property type="evidence" value="ECO:0007669"/>
    <property type="project" value="InterPro"/>
</dbReference>
<feature type="transmembrane region" description="Helical" evidence="7">
    <location>
        <begin position="7"/>
        <end position="24"/>
    </location>
</feature>
<reference evidence="10" key="2">
    <citation type="submission" date="2015-01" db="EMBL/GenBank/DDBJ databases">
        <title>Evolutionary Origins and Diversification of the Mycorrhizal Mutualists.</title>
        <authorList>
            <consortium name="DOE Joint Genome Institute"/>
            <consortium name="Mycorrhizal Genomics Consortium"/>
            <person name="Kohler A."/>
            <person name="Kuo A."/>
            <person name="Nagy L.G."/>
            <person name="Floudas D."/>
            <person name="Copeland A."/>
            <person name="Barry K.W."/>
            <person name="Cichocki N."/>
            <person name="Veneault-Fourrey C."/>
            <person name="LaButti K."/>
            <person name="Lindquist E.A."/>
            <person name="Lipzen A."/>
            <person name="Lundell T."/>
            <person name="Morin E."/>
            <person name="Murat C."/>
            <person name="Riley R."/>
            <person name="Ohm R."/>
            <person name="Sun H."/>
            <person name="Tunlid A."/>
            <person name="Henrissat B."/>
            <person name="Grigoriev I.V."/>
            <person name="Hibbett D.S."/>
            <person name="Martin F."/>
        </authorList>
    </citation>
    <scope>NUCLEOTIDE SEQUENCE [LARGE SCALE GENOMIC DNA]</scope>
    <source>
        <strain evidence="10">LaAM-08-1</strain>
    </source>
</reference>
<dbReference type="PANTHER" id="PTHR31595:SF67">
    <property type="entry name" value="WAX SYNTHASE DOMAIN-CONTAINING PROTEIN"/>
    <property type="match status" value="1"/>
</dbReference>
<evidence type="ECO:0000256" key="5">
    <source>
        <dbReference type="ARBA" id="ARBA00022989"/>
    </source>
</evidence>
<dbReference type="InterPro" id="IPR032805">
    <property type="entry name" value="Wax_synthase_dom"/>
</dbReference>
<dbReference type="GO" id="GO:0016020">
    <property type="term" value="C:membrane"/>
    <property type="evidence" value="ECO:0007669"/>
    <property type="project" value="UniProtKB-SubCell"/>
</dbReference>
<dbReference type="PANTHER" id="PTHR31595">
    <property type="entry name" value="LONG-CHAIN-ALCOHOL O-FATTY-ACYLTRANSFERASE 3-RELATED"/>
    <property type="match status" value="1"/>
</dbReference>
<keyword evidence="10" id="KW-1185">Reference proteome</keyword>
<keyword evidence="6 7" id="KW-0472">Membrane</keyword>
<dbReference type="OrthoDB" id="1077582at2759"/>
<dbReference type="InterPro" id="IPR044851">
    <property type="entry name" value="Wax_synthase"/>
</dbReference>
<sequence>MHQKTEFKPSLFLLAWGITLLSLVVRPSPYRGFLFIPILSICLYLAFYTTSADIPSNHGVTCALFSLIFSSLDLTVLTDVQNELRLVGQKTSISTASLSDRFWWALRLLSSLRGIGWTHEPTTHILPYPTTSRVRFLWDQLLRTAKYIIIFDVVRVISLSNPYFLKGGPSLTDAGLLWRLTVLAHVITVYVSVARLYTIYSIVSVSLGLTVPGDWPPLFGYLGDAYTVRRSWGRVWHQMMRRFLLVESDFLAYKVLRLPRKSTFTTYFKLFIAFFISGVIHHVADYAALGHWYGGALAFFVYQAAAITFEDAVIALAAKFGFDKPTPLKKVFGYLWVAAWLTYSMPMWWGPLLTGGFLEAIVEPSPIMRLSRGEWYPKPDSGNVLSTAHSKIFHT</sequence>
<proteinExistence type="inferred from homology"/>
<dbReference type="STRING" id="1095629.A0A0C9Y4V1"/>
<keyword evidence="5 7" id="KW-1133">Transmembrane helix</keyword>
<reference evidence="9 10" key="1">
    <citation type="submission" date="2014-04" db="EMBL/GenBank/DDBJ databases">
        <authorList>
            <consortium name="DOE Joint Genome Institute"/>
            <person name="Kuo A."/>
            <person name="Kohler A."/>
            <person name="Nagy L.G."/>
            <person name="Floudas D."/>
            <person name="Copeland A."/>
            <person name="Barry K.W."/>
            <person name="Cichocki N."/>
            <person name="Veneault-Fourrey C."/>
            <person name="LaButti K."/>
            <person name="Lindquist E.A."/>
            <person name="Lipzen A."/>
            <person name="Lundell T."/>
            <person name="Morin E."/>
            <person name="Murat C."/>
            <person name="Sun H."/>
            <person name="Tunlid A."/>
            <person name="Henrissat B."/>
            <person name="Grigoriev I.V."/>
            <person name="Hibbett D.S."/>
            <person name="Martin F."/>
            <person name="Nordberg H.P."/>
            <person name="Cantor M.N."/>
            <person name="Hua S.X."/>
        </authorList>
    </citation>
    <scope>NUCLEOTIDE SEQUENCE [LARGE SCALE GENOMIC DNA]</scope>
    <source>
        <strain evidence="9 10">LaAM-08-1</strain>
    </source>
</reference>
<evidence type="ECO:0000256" key="1">
    <source>
        <dbReference type="ARBA" id="ARBA00004141"/>
    </source>
</evidence>
<dbReference type="Pfam" id="PF13813">
    <property type="entry name" value="MBOAT_2"/>
    <property type="match status" value="1"/>
</dbReference>
<feature type="transmembrane region" description="Helical" evidence="7">
    <location>
        <begin position="266"/>
        <end position="284"/>
    </location>
</feature>
<gene>
    <name evidence="9" type="ORF">K443DRAFT_675323</name>
</gene>
<organism evidence="9 10">
    <name type="scientific">Laccaria amethystina LaAM-08-1</name>
    <dbReference type="NCBI Taxonomy" id="1095629"/>
    <lineage>
        <taxon>Eukaryota</taxon>
        <taxon>Fungi</taxon>
        <taxon>Dikarya</taxon>
        <taxon>Basidiomycota</taxon>
        <taxon>Agaricomycotina</taxon>
        <taxon>Agaricomycetes</taxon>
        <taxon>Agaricomycetidae</taxon>
        <taxon>Agaricales</taxon>
        <taxon>Agaricineae</taxon>
        <taxon>Hydnangiaceae</taxon>
        <taxon>Laccaria</taxon>
    </lineage>
</organism>
<dbReference type="EMBL" id="KN838562">
    <property type="protein sequence ID" value="KIK05177.1"/>
    <property type="molecule type" value="Genomic_DNA"/>
</dbReference>
<dbReference type="GO" id="GO:0008374">
    <property type="term" value="F:O-acyltransferase activity"/>
    <property type="evidence" value="ECO:0007669"/>
    <property type="project" value="InterPro"/>
</dbReference>
<evidence type="ECO:0000256" key="2">
    <source>
        <dbReference type="ARBA" id="ARBA00007282"/>
    </source>
</evidence>
<dbReference type="AlphaFoldDB" id="A0A0C9Y4V1"/>
<comment type="similarity">
    <text evidence="2">Belongs to the wax synthase family.</text>
</comment>
<dbReference type="HOGENOM" id="CLU_032731_1_0_1"/>
<evidence type="ECO:0000256" key="6">
    <source>
        <dbReference type="ARBA" id="ARBA00023136"/>
    </source>
</evidence>
<feature type="domain" description="Wax synthase" evidence="8">
    <location>
        <begin position="215"/>
        <end position="301"/>
    </location>
</feature>
<keyword evidence="3" id="KW-0808">Transferase</keyword>
<feature type="transmembrane region" description="Helical" evidence="7">
    <location>
        <begin position="30"/>
        <end position="48"/>
    </location>
</feature>
<protein>
    <recommendedName>
        <fullName evidence="8">Wax synthase domain-containing protein</fullName>
    </recommendedName>
</protein>
<feature type="transmembrane region" description="Helical" evidence="7">
    <location>
        <begin position="331"/>
        <end position="349"/>
    </location>
</feature>
<name>A0A0C9Y4V1_9AGAR</name>
<evidence type="ECO:0000256" key="7">
    <source>
        <dbReference type="SAM" id="Phobius"/>
    </source>
</evidence>
<evidence type="ECO:0000256" key="3">
    <source>
        <dbReference type="ARBA" id="ARBA00022679"/>
    </source>
</evidence>
<keyword evidence="4 7" id="KW-0812">Transmembrane</keyword>
<evidence type="ECO:0000313" key="9">
    <source>
        <dbReference type="EMBL" id="KIK05177.1"/>
    </source>
</evidence>
<feature type="transmembrane region" description="Helical" evidence="7">
    <location>
        <begin position="176"/>
        <end position="197"/>
    </location>
</feature>
<accession>A0A0C9Y4V1</accession>
<evidence type="ECO:0000313" key="10">
    <source>
        <dbReference type="Proteomes" id="UP000054477"/>
    </source>
</evidence>